<dbReference type="InterPro" id="IPR059177">
    <property type="entry name" value="GH29D-like_dom"/>
</dbReference>
<dbReference type="Gene3D" id="3.20.20.80">
    <property type="entry name" value="Glycosidases"/>
    <property type="match status" value="1"/>
</dbReference>
<accession>A0ABY4GG61</accession>
<reference evidence="2" key="1">
    <citation type="submission" date="2022-04" db="EMBL/GenBank/DDBJ databases">
        <title>Hymenobacter sp. isolated from the air.</title>
        <authorList>
            <person name="Won M."/>
            <person name="Lee C.-M."/>
            <person name="Woen H.-Y."/>
            <person name="Kwon S.-W."/>
        </authorList>
    </citation>
    <scope>NUCLEOTIDE SEQUENCE</scope>
    <source>
        <strain evidence="2">5420S-77</strain>
        <plasmid evidence="2">unnamed8</plasmid>
    </source>
</reference>
<dbReference type="InterPro" id="IPR017853">
    <property type="entry name" value="GH"/>
</dbReference>
<protein>
    <submittedName>
        <fullName evidence="2">Chitobiase/beta-hexosaminidase C-terminal domain-containing protein</fullName>
    </submittedName>
</protein>
<sequence length="126" mass="14020">MLFPRFMAAAEVAWTPAALKSYDAFLPRMGQQFARLDAKKINYRVPEPLGLDSASVVKQGNKTVLTLRTLVPGSQIRYTLDGKMPDETTELYTKPFTVPQSRQITVRAVTVAPNGRKSPPTELLIK</sequence>
<gene>
    <name evidence="2" type="ORF">MUN86_30220</name>
</gene>
<evidence type="ECO:0000259" key="1">
    <source>
        <dbReference type="Pfam" id="PF13290"/>
    </source>
</evidence>
<name>A0ABY4GG61_9BACT</name>
<dbReference type="Pfam" id="PF13290">
    <property type="entry name" value="CHB_HEX_C_1"/>
    <property type="match status" value="1"/>
</dbReference>
<evidence type="ECO:0000313" key="3">
    <source>
        <dbReference type="Proteomes" id="UP000830401"/>
    </source>
</evidence>
<evidence type="ECO:0000313" key="2">
    <source>
        <dbReference type="EMBL" id="UOQ69858.1"/>
    </source>
</evidence>
<proteinExistence type="predicted"/>
<dbReference type="SUPFAM" id="SSF51445">
    <property type="entry name" value="(Trans)glycosidases"/>
    <property type="match status" value="1"/>
</dbReference>
<organism evidence="2 3">
    <name type="scientific">Hymenobacter volaticus</name>
    <dbReference type="NCBI Taxonomy" id="2932254"/>
    <lineage>
        <taxon>Bacteria</taxon>
        <taxon>Pseudomonadati</taxon>
        <taxon>Bacteroidota</taxon>
        <taxon>Cytophagia</taxon>
        <taxon>Cytophagales</taxon>
        <taxon>Hymenobacteraceae</taxon>
        <taxon>Hymenobacter</taxon>
    </lineage>
</organism>
<dbReference type="InterPro" id="IPR013783">
    <property type="entry name" value="Ig-like_fold"/>
</dbReference>
<feature type="domain" description="GH29D-like beta-sandwich" evidence="1">
    <location>
        <begin position="62"/>
        <end position="119"/>
    </location>
</feature>
<keyword evidence="2" id="KW-0614">Plasmid</keyword>
<geneLocation type="plasmid" evidence="2 3">
    <name>unnamed8</name>
</geneLocation>
<dbReference type="Proteomes" id="UP000830401">
    <property type="component" value="Plasmid unnamed8"/>
</dbReference>
<dbReference type="Gene3D" id="2.60.40.10">
    <property type="entry name" value="Immunoglobulins"/>
    <property type="match status" value="1"/>
</dbReference>
<dbReference type="EMBL" id="CP095069">
    <property type="protein sequence ID" value="UOQ69858.1"/>
    <property type="molecule type" value="Genomic_DNA"/>
</dbReference>
<keyword evidence="3" id="KW-1185">Reference proteome</keyword>